<keyword evidence="3" id="KW-1185">Reference proteome</keyword>
<reference evidence="2" key="1">
    <citation type="submission" date="2020-12" db="EMBL/GenBank/DDBJ databases">
        <authorList>
            <person name="Iha C."/>
        </authorList>
    </citation>
    <scope>NUCLEOTIDE SEQUENCE</scope>
</reference>
<evidence type="ECO:0000313" key="2">
    <source>
        <dbReference type="EMBL" id="CAD7699137.1"/>
    </source>
</evidence>
<name>A0A8S1IVQ5_9CHLO</name>
<protein>
    <submittedName>
        <fullName evidence="2">Uncharacterized protein</fullName>
    </submittedName>
</protein>
<feature type="coiled-coil region" evidence="1">
    <location>
        <begin position="259"/>
        <end position="304"/>
    </location>
</feature>
<dbReference type="AlphaFoldDB" id="A0A8S1IVQ5"/>
<keyword evidence="1" id="KW-0175">Coiled coil</keyword>
<dbReference type="Gene3D" id="1.10.287.1490">
    <property type="match status" value="1"/>
</dbReference>
<comment type="caution">
    <text evidence="2">The sequence shown here is derived from an EMBL/GenBank/DDBJ whole genome shotgun (WGS) entry which is preliminary data.</text>
</comment>
<feature type="coiled-coil region" evidence="1">
    <location>
        <begin position="118"/>
        <end position="221"/>
    </location>
</feature>
<sequence>MTAAQAHCRVLDTQISNKDHEIQQLRQTRRTPVDDTIPGLLADQAAVNREADDALQRLEIENQELRAQIAEAATENRSLKSKSCALEGEVERLHGCLSDTRNHSKEVEASRDRSQARADLMESDIRKLRCTLKEAESQLQEVRADLKQVKAAQGRGNDALSHDVELEVAKSQLEALSHRFEDKTQEIATLRGLHANVTADLMRTKQRLEDVEAELAGAKEMAWHQRHQMGCLASPASSASLADFTMAPGSATAAVPRLKEQLRVKAAQLDAAAEQLQIASARSRDQLESHVQELESEVAHLNNRCSLALHLSQADSANAEGLQTDIDDTLLPKEGQTRYFVTAKKLPSPRA</sequence>
<evidence type="ECO:0000256" key="1">
    <source>
        <dbReference type="SAM" id="Coils"/>
    </source>
</evidence>
<dbReference type="EMBL" id="CAJHUC010000958">
    <property type="protein sequence ID" value="CAD7699137.1"/>
    <property type="molecule type" value="Genomic_DNA"/>
</dbReference>
<evidence type="ECO:0000313" key="3">
    <source>
        <dbReference type="Proteomes" id="UP000708148"/>
    </source>
</evidence>
<dbReference type="Proteomes" id="UP000708148">
    <property type="component" value="Unassembled WGS sequence"/>
</dbReference>
<proteinExistence type="predicted"/>
<accession>A0A8S1IVQ5</accession>
<feature type="coiled-coil region" evidence="1">
    <location>
        <begin position="41"/>
        <end position="82"/>
    </location>
</feature>
<gene>
    <name evidence="2" type="ORF">OSTQU699_LOCUS4496</name>
</gene>
<organism evidence="2 3">
    <name type="scientific">Ostreobium quekettii</name>
    <dbReference type="NCBI Taxonomy" id="121088"/>
    <lineage>
        <taxon>Eukaryota</taxon>
        <taxon>Viridiplantae</taxon>
        <taxon>Chlorophyta</taxon>
        <taxon>core chlorophytes</taxon>
        <taxon>Ulvophyceae</taxon>
        <taxon>TCBD clade</taxon>
        <taxon>Bryopsidales</taxon>
        <taxon>Ostreobineae</taxon>
        <taxon>Ostreobiaceae</taxon>
        <taxon>Ostreobium</taxon>
    </lineage>
</organism>